<dbReference type="GO" id="GO:0051301">
    <property type="term" value="P:cell division"/>
    <property type="evidence" value="ECO:0007669"/>
    <property type="project" value="UniProtKB-KW"/>
</dbReference>
<dbReference type="GO" id="GO:0006508">
    <property type="term" value="P:proteolysis"/>
    <property type="evidence" value="ECO:0007669"/>
    <property type="project" value="UniProtKB-KW"/>
</dbReference>
<dbReference type="InterPro" id="IPR003959">
    <property type="entry name" value="ATPase_AAA_core"/>
</dbReference>
<dbReference type="GO" id="GO:0004176">
    <property type="term" value="F:ATP-dependent peptidase activity"/>
    <property type="evidence" value="ECO:0007669"/>
    <property type="project" value="InterPro"/>
</dbReference>
<dbReference type="GO" id="GO:0004222">
    <property type="term" value="F:metalloendopeptidase activity"/>
    <property type="evidence" value="ECO:0007669"/>
    <property type="project" value="InterPro"/>
</dbReference>
<name>A0A2R5F9I6_9PROT</name>
<evidence type="ECO:0000313" key="7">
    <source>
        <dbReference type="Proteomes" id="UP000245081"/>
    </source>
</evidence>
<dbReference type="FunFam" id="3.40.50.300:FF:001025">
    <property type="entry name" value="ATPase family, AAA domain-containing 2B"/>
    <property type="match status" value="1"/>
</dbReference>
<dbReference type="PANTHER" id="PTHR23076:SF37">
    <property type="entry name" value="ATP-DEPENDENT ZINC METALLOPROTEASE FTSH 4, MITOCHONDRIAL"/>
    <property type="match status" value="1"/>
</dbReference>
<feature type="domain" description="AAA+ ATPase" evidence="5">
    <location>
        <begin position="216"/>
        <end position="354"/>
    </location>
</feature>
<dbReference type="InterPro" id="IPR000642">
    <property type="entry name" value="Peptidase_M41"/>
</dbReference>
<dbReference type="Pfam" id="PF00004">
    <property type="entry name" value="AAA"/>
    <property type="match status" value="1"/>
</dbReference>
<comment type="similarity">
    <text evidence="4">Belongs to the AAA ATPase family.</text>
</comment>
<dbReference type="PROSITE" id="PS00674">
    <property type="entry name" value="AAA"/>
    <property type="match status" value="1"/>
</dbReference>
<dbReference type="SMART" id="SM00382">
    <property type="entry name" value="AAA"/>
    <property type="match status" value="1"/>
</dbReference>
<dbReference type="RefSeq" id="WP_181376241.1">
    <property type="nucleotide sequence ID" value="NZ_BDOQ01000007.1"/>
</dbReference>
<keyword evidence="2 4" id="KW-0067">ATP-binding</keyword>
<comment type="caution">
    <text evidence="6">The sequence shown here is derived from an EMBL/GenBank/DDBJ whole genome shotgun (WGS) entry which is preliminary data.</text>
</comment>
<dbReference type="Pfam" id="PF01434">
    <property type="entry name" value="Peptidase_M41"/>
    <property type="match status" value="1"/>
</dbReference>
<dbReference type="InterPro" id="IPR037219">
    <property type="entry name" value="Peptidase_M41-like"/>
</dbReference>
<evidence type="ECO:0000256" key="2">
    <source>
        <dbReference type="ARBA" id="ARBA00022840"/>
    </source>
</evidence>
<dbReference type="GO" id="GO:0045037">
    <property type="term" value="P:protein import into chloroplast stroma"/>
    <property type="evidence" value="ECO:0007669"/>
    <property type="project" value="TreeGrafter"/>
</dbReference>
<evidence type="ECO:0000256" key="4">
    <source>
        <dbReference type="RuleBase" id="RU003651"/>
    </source>
</evidence>
<keyword evidence="6" id="KW-0645">Protease</keyword>
<gene>
    <name evidence="6" type="primary">ftsH</name>
    <name evidence="6" type="ORF">NMK_2078</name>
</gene>
<sequence length="610" mass="65192">MFIEVLVVALVGTAAGSYLNYLESSEEASMLASVKAEAKTGKTVTAEKALRTHPDFWLKKTFTVSDYLAMLDAGKLTIIGLPDASAFKSARPLIYLVTSSGELGNVPDTWKGSLTERSMANHPAGQRIVAVGTISPAEGISFGEIMRILVDVLIAAAILVSLKDMLPGGGGKFSPTRDVSTRFSDVIGAADAKAALQDVVNYLKDPEAYSRVGATPSRGVLMSGPPGTGKTLLAKALAGECGVSFIACSGADFSSKFFGVGITMVKSLFARARKEGAAIIFIDEIDGIGRRSSNESTGQAEQNRIINQFLIELDGFNASERIIVIGATNFVDNIDPALIREGRFDRKIELRLPDVVEREQLLRYYSRKLTVSPDIDFAQLARLTLGLSPAAVAALVNQGALRAARAGSSVVSMQHLTDAVETTHLGEVSGAMMSEDERYKTAVHEAGHALLSVIRKSGNVEKVTIIPRTNALGVTFISHEDSVKLETKTSLNHHIDVLLAGRAAEQLVFGESSNGAGSDLHRATAIATDMLNKFGFGSGLAVVTKDYLTPENHIKELNELLATRYKETCQVLEQHMSSLKAVASLLMRDETVDGAIIKAMVGHTELHSEA</sequence>
<keyword evidence="7" id="KW-1185">Reference proteome</keyword>
<evidence type="ECO:0000313" key="6">
    <source>
        <dbReference type="EMBL" id="GBG14479.1"/>
    </source>
</evidence>
<dbReference type="PANTHER" id="PTHR23076">
    <property type="entry name" value="METALLOPROTEASE M41 FTSH"/>
    <property type="match status" value="1"/>
</dbReference>
<dbReference type="InterPro" id="IPR003960">
    <property type="entry name" value="ATPase_AAA_CS"/>
</dbReference>
<dbReference type="InterPro" id="IPR003593">
    <property type="entry name" value="AAA+_ATPase"/>
</dbReference>
<keyword evidence="6" id="KW-0132">Cell division</keyword>
<dbReference type="Gene3D" id="1.10.8.60">
    <property type="match status" value="1"/>
</dbReference>
<evidence type="ECO:0000256" key="3">
    <source>
        <dbReference type="ARBA" id="ARBA00023054"/>
    </source>
</evidence>
<accession>A0A2R5F9I6</accession>
<dbReference type="GO" id="GO:0005524">
    <property type="term" value="F:ATP binding"/>
    <property type="evidence" value="ECO:0007669"/>
    <property type="project" value="UniProtKB-KW"/>
</dbReference>
<dbReference type="SUPFAM" id="SSF140990">
    <property type="entry name" value="FtsH protease domain-like"/>
    <property type="match status" value="1"/>
</dbReference>
<dbReference type="Gene3D" id="1.20.58.760">
    <property type="entry name" value="Peptidase M41"/>
    <property type="match status" value="1"/>
</dbReference>
<evidence type="ECO:0000256" key="1">
    <source>
        <dbReference type="ARBA" id="ARBA00022741"/>
    </source>
</evidence>
<keyword evidence="6" id="KW-0378">Hydrolase</keyword>
<organism evidence="6 7">
    <name type="scientific">Novimethylophilus kurashikiensis</name>
    <dbReference type="NCBI Taxonomy" id="1825523"/>
    <lineage>
        <taxon>Bacteria</taxon>
        <taxon>Pseudomonadati</taxon>
        <taxon>Pseudomonadota</taxon>
        <taxon>Betaproteobacteria</taxon>
        <taxon>Nitrosomonadales</taxon>
        <taxon>Methylophilaceae</taxon>
        <taxon>Novimethylophilus</taxon>
    </lineage>
</organism>
<protein>
    <submittedName>
        <fullName evidence="6">Cell division protease FtsH</fullName>
        <ecNumber evidence="6">3.4.24.-</ecNumber>
    </submittedName>
</protein>
<reference evidence="6 7" key="1">
    <citation type="journal article" date="2018" name="Environ. Microbiol.">
        <title>Isolation and genomic characterization of Novimethylophilus kurashikiensis gen. nov. sp. nov., a new lanthanide-dependent methylotrophic species of Methylophilaceae.</title>
        <authorList>
            <person name="Lv H."/>
            <person name="Sahin N."/>
            <person name="Tani A."/>
        </authorList>
    </citation>
    <scope>NUCLEOTIDE SEQUENCE [LARGE SCALE GENOMIC DNA]</scope>
    <source>
        <strain evidence="6 7">La2-4</strain>
    </source>
</reference>
<keyword evidence="6" id="KW-0131">Cell cycle</keyword>
<dbReference type="GO" id="GO:0016887">
    <property type="term" value="F:ATP hydrolysis activity"/>
    <property type="evidence" value="ECO:0007669"/>
    <property type="project" value="InterPro"/>
</dbReference>
<keyword evidence="3" id="KW-0175">Coiled coil</keyword>
<dbReference type="SUPFAM" id="SSF52540">
    <property type="entry name" value="P-loop containing nucleoside triphosphate hydrolases"/>
    <property type="match status" value="1"/>
</dbReference>
<evidence type="ECO:0000259" key="5">
    <source>
        <dbReference type="SMART" id="SM00382"/>
    </source>
</evidence>
<dbReference type="EMBL" id="BDOQ01000007">
    <property type="protein sequence ID" value="GBG14479.1"/>
    <property type="molecule type" value="Genomic_DNA"/>
</dbReference>
<dbReference type="Gene3D" id="3.40.50.300">
    <property type="entry name" value="P-loop containing nucleotide triphosphate hydrolases"/>
    <property type="match status" value="1"/>
</dbReference>
<proteinExistence type="inferred from homology"/>
<dbReference type="AlphaFoldDB" id="A0A2R5F9I6"/>
<dbReference type="EC" id="3.4.24.-" evidence="6"/>
<dbReference type="Proteomes" id="UP000245081">
    <property type="component" value="Unassembled WGS sequence"/>
</dbReference>
<keyword evidence="1 4" id="KW-0547">Nucleotide-binding</keyword>
<dbReference type="InterPro" id="IPR027417">
    <property type="entry name" value="P-loop_NTPase"/>
</dbReference>